<keyword evidence="3" id="KW-0472">Membrane</keyword>
<evidence type="ECO:0000313" key="5">
    <source>
        <dbReference type="EnsemblMetazoa" id="G13763.1:cds"/>
    </source>
</evidence>
<keyword evidence="3" id="KW-1133">Transmembrane helix</keyword>
<dbReference type="AlphaFoldDB" id="A0A8W8IFW2"/>
<accession>A0A8W8IFW2</accession>
<dbReference type="EnsemblMetazoa" id="G13763.1">
    <property type="protein sequence ID" value="G13763.1:cds"/>
    <property type="gene ID" value="G13763"/>
</dbReference>
<proteinExistence type="predicted"/>
<feature type="compositionally biased region" description="Low complexity" evidence="2">
    <location>
        <begin position="613"/>
        <end position="622"/>
    </location>
</feature>
<keyword evidence="6" id="KW-1185">Reference proteome</keyword>
<reference evidence="5" key="1">
    <citation type="submission" date="2022-08" db="UniProtKB">
        <authorList>
            <consortium name="EnsemblMetazoa"/>
        </authorList>
    </citation>
    <scope>IDENTIFICATION</scope>
    <source>
        <strain evidence="5">05x7-T-G4-1.051#20</strain>
    </source>
</reference>
<evidence type="ECO:0000313" key="6">
    <source>
        <dbReference type="Proteomes" id="UP000005408"/>
    </source>
</evidence>
<feature type="region of interest" description="Disordered" evidence="2">
    <location>
        <begin position="568"/>
        <end position="643"/>
    </location>
</feature>
<feature type="compositionally biased region" description="Basic and acidic residues" evidence="2">
    <location>
        <begin position="601"/>
        <end position="612"/>
    </location>
</feature>
<feature type="domain" description="EGF-like" evidence="4">
    <location>
        <begin position="70"/>
        <end position="106"/>
    </location>
</feature>
<evidence type="ECO:0000256" key="3">
    <source>
        <dbReference type="SAM" id="Phobius"/>
    </source>
</evidence>
<feature type="disulfide bond" evidence="1">
    <location>
        <begin position="336"/>
        <end position="345"/>
    </location>
</feature>
<organism evidence="5 6">
    <name type="scientific">Magallana gigas</name>
    <name type="common">Pacific oyster</name>
    <name type="synonym">Crassostrea gigas</name>
    <dbReference type="NCBI Taxonomy" id="29159"/>
    <lineage>
        <taxon>Eukaryota</taxon>
        <taxon>Metazoa</taxon>
        <taxon>Spiralia</taxon>
        <taxon>Lophotrochozoa</taxon>
        <taxon>Mollusca</taxon>
        <taxon>Bivalvia</taxon>
        <taxon>Autobranchia</taxon>
        <taxon>Pteriomorphia</taxon>
        <taxon>Ostreida</taxon>
        <taxon>Ostreoidea</taxon>
        <taxon>Ostreidae</taxon>
        <taxon>Magallana</taxon>
    </lineage>
</organism>
<protein>
    <recommendedName>
        <fullName evidence="4">EGF-like domain-containing protein</fullName>
    </recommendedName>
</protein>
<keyword evidence="1" id="KW-0245">EGF-like domain</keyword>
<evidence type="ECO:0000259" key="4">
    <source>
        <dbReference type="PROSITE" id="PS50026"/>
    </source>
</evidence>
<feature type="compositionally biased region" description="Low complexity" evidence="2">
    <location>
        <begin position="579"/>
        <end position="600"/>
    </location>
</feature>
<feature type="region of interest" description="Disordered" evidence="2">
    <location>
        <begin position="814"/>
        <end position="840"/>
    </location>
</feature>
<evidence type="ECO:0000256" key="1">
    <source>
        <dbReference type="PROSITE-ProRule" id="PRU00076"/>
    </source>
</evidence>
<dbReference type="InterPro" id="IPR000742">
    <property type="entry name" value="EGF"/>
</dbReference>
<dbReference type="PROSITE" id="PS00022">
    <property type="entry name" value="EGF_1"/>
    <property type="match status" value="1"/>
</dbReference>
<feature type="transmembrane region" description="Helical" evidence="3">
    <location>
        <begin position="781"/>
        <end position="805"/>
    </location>
</feature>
<dbReference type="SUPFAM" id="SSF57196">
    <property type="entry name" value="EGF/Laminin"/>
    <property type="match status" value="1"/>
</dbReference>
<name>A0A8W8IFW2_MAGGI</name>
<dbReference type="PROSITE" id="PS01186">
    <property type="entry name" value="EGF_2"/>
    <property type="match status" value="1"/>
</dbReference>
<comment type="caution">
    <text evidence="1">Lacks conserved residue(s) required for the propagation of feature annotation.</text>
</comment>
<feature type="domain" description="EGF-like" evidence="4">
    <location>
        <begin position="310"/>
        <end position="346"/>
    </location>
</feature>
<evidence type="ECO:0000256" key="2">
    <source>
        <dbReference type="SAM" id="MobiDB-lite"/>
    </source>
</evidence>
<keyword evidence="3" id="KW-0812">Transmembrane</keyword>
<sequence>MKHTGRTTTTSIVTTNDPSTGIFDPKISLGLCRYEVAYTNTSTVGIDKICFLICSRGESRCFQMHTNDIVDRFCNQSYCKNDAVCFTSNGNRGCFCRLGLEGSNCALRKFEKDSEKERPVLEVGFSDKTLKVQTIDLDSSTHPGGIVHGTLTVVGYELGLKRICLDSVSNPRTARIEDEICFQINVTKGNILEPDEANPYFVNPTLPTTTVLQCVVNQQCYLNLWARNRVGIEKCPQLEVDKTIEDGVYIFPLRDSTNQPCVFESVILIDNVTDIQLCFSLPLDSSSENIANVQKDTRCYIIRLLPEVTVKGSCAGMSCYNEGFCDGSSPSSQCLCRSGFSEYNCSKDFGIAQAFNSCTSSQAKFGDVALPTLIRCPLFEICDIPFSVTDTSNLNSFNVTWNGTNFESVNISLSQMSGSRDFTGNAVVVHNATGKHEFCLTLGIRAYAYDSVCCFVLTEPAIVPQLPDNRQSLFISPSPSNNSEFSCTAGQPCHVTFRTSTGDDQNCPELQNRSRMPVHIFTALSPNECQRDVLIESQNSTQGTEKYCFQTSSSGILGEVRCMTIHFENHGLPPPPPTTTTTESPTTVIPSTTTTSSATSDNDHTTTSDNDHTTTSNTVSTSLPGNGPESTTNKEISTRQTEQLASKETTLILGSVQTIATLGTAQTTQIQPEQTKIALETGQQATTLVTGKTTTTLAAVQMTTTLGAGETTTTLAAGQTATTFATGKTITTTQHKRETCDVVAVQEWAKKGRVKCECFHPTGGTTTTVIAKNPHVSGKSLMVAAGLGSGAMVTMLGTGVLLYAVSQKYFGPRKTGPGSDTNQQKKKLSVASCPDKKQLH</sequence>
<dbReference type="PROSITE" id="PS50026">
    <property type="entry name" value="EGF_3"/>
    <property type="match status" value="2"/>
</dbReference>
<feature type="disulfide bond" evidence="1">
    <location>
        <begin position="96"/>
        <end position="105"/>
    </location>
</feature>
<dbReference type="Proteomes" id="UP000005408">
    <property type="component" value="Unassembled WGS sequence"/>
</dbReference>
<keyword evidence="1" id="KW-1015">Disulfide bond</keyword>
<feature type="compositionally biased region" description="Polar residues" evidence="2">
    <location>
        <begin position="628"/>
        <end position="643"/>
    </location>
</feature>